<evidence type="ECO:0000313" key="3">
    <source>
        <dbReference type="Proteomes" id="UP000594260"/>
    </source>
</evidence>
<dbReference type="GeneID" id="111247980"/>
<sequence length="409" mass="45278">MTHGMDYLRHSFTLPNNRKKARYPPNLSNEVSSKAIPIGSAKMKAQAHKVKTLRHGDSDLLIGDRLEDIYATNFRRQVPDFYGGNYEIEVQQQSQQQQHSWLVKKPANVALDDNFLSVSNSDISVVSDYGSGGSEFDVPFRRSGRSTLYATFRRGKKKLFKPDKPVVGSLSATVISDSRRSSTSTVLSSGTGSLPESPPESESGSQIYVTISRCTSKRREALPPWLSDTSTSLPTTPSLELAPIFKEPPPFVQPPASRVGSLEDLHQTSDDTSSVKSFASSTSASTYSNPKEITYLRPAMLGSGPLQPSPANHHSMPWQNNNSVVYKSAEELCSTMCSCRDRCCPAIAGYRVRACKTMEPLWESEDGQVQLRNNEKHKWYDARKVKHKSCPAFQGPSIRRSLEVPVTPS</sequence>
<name>A0A7M7K466_VARDE</name>
<dbReference type="AlphaFoldDB" id="A0A7M7K466"/>
<feature type="region of interest" description="Disordered" evidence="1">
    <location>
        <begin position="266"/>
        <end position="286"/>
    </location>
</feature>
<feature type="region of interest" description="Disordered" evidence="1">
    <location>
        <begin position="181"/>
        <end position="206"/>
    </location>
</feature>
<accession>A0A7M7K466</accession>
<feature type="compositionally biased region" description="Low complexity" evidence="1">
    <location>
        <begin position="181"/>
        <end position="205"/>
    </location>
</feature>
<dbReference type="RefSeq" id="XP_022655366.1">
    <property type="nucleotide sequence ID" value="XM_022799631.1"/>
</dbReference>
<organism evidence="2 3">
    <name type="scientific">Varroa destructor</name>
    <name type="common">Honeybee mite</name>
    <dbReference type="NCBI Taxonomy" id="109461"/>
    <lineage>
        <taxon>Eukaryota</taxon>
        <taxon>Metazoa</taxon>
        <taxon>Ecdysozoa</taxon>
        <taxon>Arthropoda</taxon>
        <taxon>Chelicerata</taxon>
        <taxon>Arachnida</taxon>
        <taxon>Acari</taxon>
        <taxon>Parasitiformes</taxon>
        <taxon>Mesostigmata</taxon>
        <taxon>Gamasina</taxon>
        <taxon>Dermanyssoidea</taxon>
        <taxon>Varroidae</taxon>
        <taxon>Varroa</taxon>
    </lineage>
</organism>
<dbReference type="Proteomes" id="UP000594260">
    <property type="component" value="Unplaced"/>
</dbReference>
<keyword evidence="3" id="KW-1185">Reference proteome</keyword>
<feature type="compositionally biased region" description="Low complexity" evidence="1">
    <location>
        <begin position="270"/>
        <end position="286"/>
    </location>
</feature>
<proteinExistence type="predicted"/>
<dbReference type="KEGG" id="vde:111247980"/>
<evidence type="ECO:0000256" key="1">
    <source>
        <dbReference type="SAM" id="MobiDB-lite"/>
    </source>
</evidence>
<dbReference type="InParanoid" id="A0A7M7K466"/>
<reference evidence="2" key="1">
    <citation type="submission" date="2021-01" db="UniProtKB">
        <authorList>
            <consortium name="EnsemblMetazoa"/>
        </authorList>
    </citation>
    <scope>IDENTIFICATION</scope>
</reference>
<evidence type="ECO:0000313" key="2">
    <source>
        <dbReference type="EnsemblMetazoa" id="XP_022655366"/>
    </source>
</evidence>
<dbReference type="EnsemblMetazoa" id="XM_022799631">
    <property type="protein sequence ID" value="XP_022655366"/>
    <property type="gene ID" value="LOC111247980"/>
</dbReference>
<protein>
    <submittedName>
        <fullName evidence="2">Uncharacterized protein</fullName>
    </submittedName>
</protein>